<sequence length="356" mass="38474">MNEKKAPRGRPRVRLSDVAAAAGVHASTVSRVLRPGADGRVSGEVAEKIRSMAQKMGYRPNSLASGLRTNSTRSIGLIIHDMNDPVYPPILSGIEAQLAPQEFVVLVGNTGYDLKSELELVDRMAAQMVDGLFLATTRLDDPVVRRCRDYAIPVVSVLRFSEDDFTPAVINDCYGGMRDLVQHAIALGHRDLAHIGAPQTLSTARERLHGYRDALAEAGFAMRNDRLTFVTRMTVEGGEQATRRLLAEAESPPSVLICVNDLVALGALRACRDVGLRVPEDISITGYNNIPLVGMIDPPLTTVKMDLDRIGRTAGAVMLDLLLGKSDPPSAKAAQRIRRIASTQIPRASLAPARTG</sequence>
<organism evidence="2 3">
    <name type="scientific">Pseudohoeflea coraliihabitans</name>
    <dbReference type="NCBI Taxonomy" id="2860393"/>
    <lineage>
        <taxon>Bacteria</taxon>
        <taxon>Pseudomonadati</taxon>
        <taxon>Pseudomonadota</taxon>
        <taxon>Alphaproteobacteria</taxon>
        <taxon>Hyphomicrobiales</taxon>
        <taxon>Rhizobiaceae</taxon>
        <taxon>Pseudohoeflea</taxon>
    </lineage>
</organism>
<dbReference type="Pfam" id="PF13377">
    <property type="entry name" value="Peripla_BP_3"/>
    <property type="match status" value="1"/>
</dbReference>
<dbReference type="SMART" id="SM00354">
    <property type="entry name" value="HTH_LACI"/>
    <property type="match status" value="1"/>
</dbReference>
<reference evidence="2" key="1">
    <citation type="submission" date="2021-07" db="EMBL/GenBank/DDBJ databases">
        <title>Pseudohoeflea marina sp. nov. a polyhydroxyalcanoate-producing bacterium.</title>
        <authorList>
            <person name="Zheng W."/>
            <person name="Yu S."/>
            <person name="Huang Y."/>
        </authorList>
    </citation>
    <scope>NUCLEOTIDE SEQUENCE</scope>
    <source>
        <strain evidence="2">DP4N28-3</strain>
    </source>
</reference>
<evidence type="ECO:0000313" key="2">
    <source>
        <dbReference type="EMBL" id="MBW3099041.1"/>
    </source>
</evidence>
<dbReference type="RefSeq" id="WP_219203373.1">
    <property type="nucleotide sequence ID" value="NZ_JAHWQX010000005.1"/>
</dbReference>
<dbReference type="Pfam" id="PF00356">
    <property type="entry name" value="LacI"/>
    <property type="match status" value="1"/>
</dbReference>
<evidence type="ECO:0000313" key="3">
    <source>
        <dbReference type="Proteomes" id="UP001430804"/>
    </source>
</evidence>
<feature type="domain" description="HTH lacI-type" evidence="1">
    <location>
        <begin position="13"/>
        <end position="69"/>
    </location>
</feature>
<dbReference type="Proteomes" id="UP001430804">
    <property type="component" value="Unassembled WGS sequence"/>
</dbReference>
<dbReference type="InterPro" id="IPR000843">
    <property type="entry name" value="HTH_LacI"/>
</dbReference>
<dbReference type="PANTHER" id="PTHR30146:SF138">
    <property type="entry name" value="TRANSCRIPTIONAL REGULATORY PROTEIN"/>
    <property type="match status" value="1"/>
</dbReference>
<evidence type="ECO:0000259" key="1">
    <source>
        <dbReference type="PROSITE" id="PS50932"/>
    </source>
</evidence>
<proteinExistence type="predicted"/>
<dbReference type="PANTHER" id="PTHR30146">
    <property type="entry name" value="LACI-RELATED TRANSCRIPTIONAL REPRESSOR"/>
    <property type="match status" value="1"/>
</dbReference>
<accession>A0ABS6WSV6</accession>
<comment type="caution">
    <text evidence="2">The sequence shown here is derived from an EMBL/GenBank/DDBJ whole genome shotgun (WGS) entry which is preliminary data.</text>
</comment>
<dbReference type="PROSITE" id="PS50932">
    <property type="entry name" value="HTH_LACI_2"/>
    <property type="match status" value="1"/>
</dbReference>
<dbReference type="CDD" id="cd01392">
    <property type="entry name" value="HTH_LacI"/>
    <property type="match status" value="1"/>
</dbReference>
<name>A0ABS6WSV6_9HYPH</name>
<dbReference type="EMBL" id="JAHWQX010000005">
    <property type="protein sequence ID" value="MBW3099041.1"/>
    <property type="molecule type" value="Genomic_DNA"/>
</dbReference>
<gene>
    <name evidence="2" type="ORF">KY465_17315</name>
</gene>
<dbReference type="CDD" id="cd06267">
    <property type="entry name" value="PBP1_LacI_sugar_binding-like"/>
    <property type="match status" value="1"/>
</dbReference>
<dbReference type="InterPro" id="IPR046335">
    <property type="entry name" value="LacI/GalR-like_sensor"/>
</dbReference>
<keyword evidence="3" id="KW-1185">Reference proteome</keyword>
<protein>
    <submittedName>
        <fullName evidence="2">LacI family transcriptional regulator</fullName>
    </submittedName>
</protein>